<name>A0A8C2LI02_CRIGR</name>
<evidence type="ECO:0000313" key="3">
    <source>
        <dbReference type="Proteomes" id="UP000694386"/>
    </source>
</evidence>
<reference evidence="2" key="1">
    <citation type="submission" date="2025-08" db="UniProtKB">
        <authorList>
            <consortium name="Ensembl"/>
        </authorList>
    </citation>
    <scope>IDENTIFICATION</scope>
</reference>
<dbReference type="GO" id="GO:0030534">
    <property type="term" value="P:adult behavior"/>
    <property type="evidence" value="ECO:0007669"/>
    <property type="project" value="Ensembl"/>
</dbReference>
<dbReference type="GO" id="GO:0001673">
    <property type="term" value="C:male germ cell nucleus"/>
    <property type="evidence" value="ECO:0007669"/>
    <property type="project" value="Ensembl"/>
</dbReference>
<protein>
    <submittedName>
        <fullName evidence="2">Testis specific X-linked gene</fullName>
    </submittedName>
</protein>
<dbReference type="InterPro" id="IPR035352">
    <property type="entry name" value="TSX"/>
</dbReference>
<dbReference type="Proteomes" id="UP000694386">
    <property type="component" value="Unplaced"/>
</dbReference>
<dbReference type="GO" id="GO:0008584">
    <property type="term" value="P:male gonad development"/>
    <property type="evidence" value="ECO:0007669"/>
    <property type="project" value="Ensembl"/>
</dbReference>
<reference evidence="2" key="2">
    <citation type="submission" date="2025-09" db="UniProtKB">
        <authorList>
            <consortium name="Ensembl"/>
        </authorList>
    </citation>
    <scope>IDENTIFICATION</scope>
</reference>
<organism evidence="2 3">
    <name type="scientific">Cricetulus griseus</name>
    <name type="common">Chinese hamster</name>
    <name type="synonym">Cricetulus barabensis griseus</name>
    <dbReference type="NCBI Taxonomy" id="10029"/>
    <lineage>
        <taxon>Eukaryota</taxon>
        <taxon>Metazoa</taxon>
        <taxon>Chordata</taxon>
        <taxon>Craniata</taxon>
        <taxon>Vertebrata</taxon>
        <taxon>Euteleostomi</taxon>
        <taxon>Mammalia</taxon>
        <taxon>Eutheria</taxon>
        <taxon>Euarchontoglires</taxon>
        <taxon>Glires</taxon>
        <taxon>Rodentia</taxon>
        <taxon>Myomorpha</taxon>
        <taxon>Muroidea</taxon>
        <taxon>Cricetidae</taxon>
        <taxon>Cricetinae</taxon>
        <taxon>Cricetulus</taxon>
    </lineage>
</organism>
<dbReference type="GO" id="GO:0005737">
    <property type="term" value="C:cytoplasm"/>
    <property type="evidence" value="ECO:0007669"/>
    <property type="project" value="Ensembl"/>
</dbReference>
<dbReference type="Pfam" id="PF17397">
    <property type="entry name" value="TSX"/>
    <property type="match status" value="1"/>
</dbReference>
<accession>A0A8C2LI02</accession>
<evidence type="ECO:0000313" key="2">
    <source>
        <dbReference type="Ensembl" id="ENSCGRP00001004549.1"/>
    </source>
</evidence>
<evidence type="ECO:0000256" key="1">
    <source>
        <dbReference type="SAM" id="MobiDB-lite"/>
    </source>
</evidence>
<dbReference type="AlphaFoldDB" id="A0A8C2LI02"/>
<dbReference type="GO" id="GO:0009566">
    <property type="term" value="P:fertilization"/>
    <property type="evidence" value="ECO:0007669"/>
    <property type="project" value="Ensembl"/>
</dbReference>
<sequence length="122" mass="13919">MSEEQNPQTSQEECSTIDFPEFEDEERWLFKVLGIKPRPSSALGNRTESFLCLQDILQENKTNSTDDDYACQAARTEDDDDEASHSDSDMDDNVKVIIGSIKTNPSMYMYVIFFDNAMNPTD</sequence>
<proteinExistence type="predicted"/>
<dbReference type="Ensembl" id="ENSCGRT00001006833.1">
    <property type="protein sequence ID" value="ENSCGRP00001004549.1"/>
    <property type="gene ID" value="ENSCGRG00001005790.1"/>
</dbReference>
<feature type="region of interest" description="Disordered" evidence="1">
    <location>
        <begin position="63"/>
        <end position="91"/>
    </location>
</feature>